<evidence type="ECO:0000313" key="2">
    <source>
        <dbReference type="Proteomes" id="UP000645610"/>
    </source>
</evidence>
<proteinExistence type="predicted"/>
<accession>A0A931BB39</accession>
<gene>
    <name evidence="1" type="ORF">I2I01_02575</name>
</gene>
<evidence type="ECO:0000313" key="1">
    <source>
        <dbReference type="EMBL" id="MBF9140499.1"/>
    </source>
</evidence>
<name>A0A931BB39_9BACT</name>
<dbReference type="EMBL" id="JADQDP010000001">
    <property type="protein sequence ID" value="MBF9140499.1"/>
    <property type="molecule type" value="Genomic_DNA"/>
</dbReference>
<keyword evidence="2" id="KW-1185">Reference proteome</keyword>
<reference evidence="1 2" key="1">
    <citation type="submission" date="2020-11" db="EMBL/GenBank/DDBJ databases">
        <authorList>
            <person name="Kim M.K."/>
        </authorList>
    </citation>
    <scope>NUCLEOTIDE SEQUENCE [LARGE SCALE GENOMIC DNA]</scope>
    <source>
        <strain evidence="1 2">BT439</strain>
    </source>
</reference>
<dbReference type="Proteomes" id="UP000645610">
    <property type="component" value="Unassembled WGS sequence"/>
</dbReference>
<organism evidence="1 2">
    <name type="scientific">Hymenobacter properus</name>
    <dbReference type="NCBI Taxonomy" id="2791026"/>
    <lineage>
        <taxon>Bacteria</taxon>
        <taxon>Pseudomonadati</taxon>
        <taxon>Bacteroidota</taxon>
        <taxon>Cytophagia</taxon>
        <taxon>Cytophagales</taxon>
        <taxon>Hymenobacteraceae</taxon>
        <taxon>Hymenobacter</taxon>
    </lineage>
</organism>
<protein>
    <submittedName>
        <fullName evidence="1">Uncharacterized protein</fullName>
    </submittedName>
</protein>
<comment type="caution">
    <text evidence="1">The sequence shown here is derived from an EMBL/GenBank/DDBJ whole genome shotgun (WGS) entry which is preliminary data.</text>
</comment>
<dbReference type="RefSeq" id="WP_196284848.1">
    <property type="nucleotide sequence ID" value="NZ_JADQDP010000001.1"/>
</dbReference>
<sequence>MLRNAIGAGAGLAIAVLLPFSGHGQVGQPAQTATVTTSMPLQLPLVFSLNVLPQHLSADDSLARLHYARQHVKTVVMRQSGRRDTTDYFELDRRGNQTLIAKPYFGQHRRQRFDKQNRLVALDVLPMPDDPRGSQTVFEPAKQLYTTYALVGQPDPVLWQQTHQTQRGDTVTLDALFQPLPGMAGASARQRLQVRSYPLGRDTTATITVTYDAADQPTEFLANYAVKRTRLLVETGKLDFRPALSAGVTPTPELLRQARHRRARFVPGNRYEYDAQGLLVRAAYMADTTEGPRLPSKSSAKDGSWSMTMRSETRLSGYVTRYVRNAAGQLTREERNYQLRTGTADATARQLYRPSVISYEYDAKGLLLRKTDSASLNGKPSVYEYEYTFY</sequence>
<dbReference type="AlphaFoldDB" id="A0A931BB39"/>